<proteinExistence type="predicted"/>
<reference evidence="1 2" key="1">
    <citation type="submission" date="2023-05" db="EMBL/GenBank/DDBJ databases">
        <title>B98-5 Cell Line De Novo Hybrid Assembly: An Optical Mapping Approach.</title>
        <authorList>
            <person name="Kananen K."/>
            <person name="Auerbach J.A."/>
            <person name="Kautto E."/>
            <person name="Blachly J.S."/>
        </authorList>
    </citation>
    <scope>NUCLEOTIDE SEQUENCE [LARGE SCALE GENOMIC DNA]</scope>
    <source>
        <strain evidence="1">B95-8</strain>
        <tissue evidence="1">Cell line</tissue>
    </source>
</reference>
<dbReference type="InterPro" id="IPR035848">
    <property type="entry name" value="SH3BP2"/>
</dbReference>
<evidence type="ECO:0000313" key="1">
    <source>
        <dbReference type="EMBL" id="KAK2115290.1"/>
    </source>
</evidence>
<dbReference type="PANTHER" id="PTHR15126">
    <property type="entry name" value="SH3-BINDING"/>
    <property type="match status" value="1"/>
</dbReference>
<dbReference type="Proteomes" id="UP001266305">
    <property type="component" value="Unassembled WGS sequence"/>
</dbReference>
<name>A0ABQ9W1Q1_SAGOE</name>
<sequence length="98" mass="10825">MRAAEETTSNNVFPFKIIHISKKHRTWFFSASSEDERKAGPALGSLVLGRWPLSSSQEQLWLGHGELGRCCPSPIPMPRAWCQRPHKECAVLGGAPVG</sequence>
<dbReference type="EMBL" id="JASSZA010000003">
    <property type="protein sequence ID" value="KAK2115290.1"/>
    <property type="molecule type" value="Genomic_DNA"/>
</dbReference>
<organism evidence="1 2">
    <name type="scientific">Saguinus oedipus</name>
    <name type="common">Cotton-top tamarin</name>
    <name type="synonym">Oedipomidas oedipus</name>
    <dbReference type="NCBI Taxonomy" id="9490"/>
    <lineage>
        <taxon>Eukaryota</taxon>
        <taxon>Metazoa</taxon>
        <taxon>Chordata</taxon>
        <taxon>Craniata</taxon>
        <taxon>Vertebrata</taxon>
        <taxon>Euteleostomi</taxon>
        <taxon>Mammalia</taxon>
        <taxon>Eutheria</taxon>
        <taxon>Euarchontoglires</taxon>
        <taxon>Primates</taxon>
        <taxon>Haplorrhini</taxon>
        <taxon>Platyrrhini</taxon>
        <taxon>Cebidae</taxon>
        <taxon>Callitrichinae</taxon>
        <taxon>Saguinus</taxon>
    </lineage>
</organism>
<protein>
    <submittedName>
        <fullName evidence="1">Uncharacterized protein</fullName>
    </submittedName>
</protein>
<comment type="caution">
    <text evidence="1">The sequence shown here is derived from an EMBL/GenBank/DDBJ whole genome shotgun (WGS) entry which is preliminary data.</text>
</comment>
<accession>A0ABQ9W1Q1</accession>
<dbReference type="PANTHER" id="PTHR15126:SF4">
    <property type="entry name" value="SH3 DOMAIN-BINDING PROTEIN 2"/>
    <property type="match status" value="1"/>
</dbReference>
<gene>
    <name evidence="1" type="ORF">P7K49_005916</name>
</gene>
<keyword evidence="2" id="KW-1185">Reference proteome</keyword>
<evidence type="ECO:0000313" key="2">
    <source>
        <dbReference type="Proteomes" id="UP001266305"/>
    </source>
</evidence>